<protein>
    <submittedName>
        <fullName evidence="3">F-box domain-containing protein</fullName>
    </submittedName>
</protein>
<evidence type="ECO:0000313" key="3">
    <source>
        <dbReference type="WBParaSite" id="SVE_0426900.1"/>
    </source>
</evidence>
<keyword evidence="2" id="KW-1185">Reference proteome</keyword>
<reference evidence="3" key="2">
    <citation type="submission" date="2015-08" db="UniProtKB">
        <authorList>
            <consortium name="WormBaseParasite"/>
        </authorList>
    </citation>
    <scope>IDENTIFICATION</scope>
</reference>
<accession>A0A0K0F626</accession>
<dbReference type="SMART" id="SM00256">
    <property type="entry name" value="FBOX"/>
    <property type="match status" value="1"/>
</dbReference>
<name>A0A0K0F626_STRVS</name>
<proteinExistence type="predicted"/>
<sequence>MDSSTEEERTQVQDYTSILSDDILFHIFLELSWKEINTIKLVSRRFYGIVNGNYYRLERRRVRRVSIEYDKNSDSHPFYIMMAFYGRELPEILGDFYTKVTYFQSVEELTSFLKMFYMKDLEEFIAPAAYNLGIFSILERVFQIGTNINKFVIPDLLEKDFESFQIFIEKLSSIKTFIIGHICSNSTETKDVYSLLSLSSFNDIQYFQISECNKTKILSADIVAKLIRNNPNIETLSIGSMNTEFLKSALRKFFTVDQPLKMESECRYYEINLVLSISSEFENLHDILRNDLSELENVEELDVPDDSYDSDVPEFAVFESIADCKNFPENKHTIRRCATIFNMEYEDEEWNH</sequence>
<organism evidence="2 3">
    <name type="scientific">Strongyloides venezuelensis</name>
    <name type="common">Threadworm</name>
    <dbReference type="NCBI Taxonomy" id="75913"/>
    <lineage>
        <taxon>Eukaryota</taxon>
        <taxon>Metazoa</taxon>
        <taxon>Ecdysozoa</taxon>
        <taxon>Nematoda</taxon>
        <taxon>Chromadorea</taxon>
        <taxon>Rhabditida</taxon>
        <taxon>Tylenchina</taxon>
        <taxon>Panagrolaimomorpha</taxon>
        <taxon>Strongyloidoidea</taxon>
        <taxon>Strongyloididae</taxon>
        <taxon>Strongyloides</taxon>
    </lineage>
</organism>
<feature type="domain" description="F-box" evidence="1">
    <location>
        <begin position="19"/>
        <end position="59"/>
    </location>
</feature>
<evidence type="ECO:0000313" key="2">
    <source>
        <dbReference type="Proteomes" id="UP000035680"/>
    </source>
</evidence>
<dbReference type="WBParaSite" id="SVE_0426900.1">
    <property type="protein sequence ID" value="SVE_0426900.1"/>
    <property type="gene ID" value="SVE_0426900"/>
</dbReference>
<dbReference type="InterPro" id="IPR001810">
    <property type="entry name" value="F-box_dom"/>
</dbReference>
<reference evidence="2" key="1">
    <citation type="submission" date="2014-07" db="EMBL/GenBank/DDBJ databases">
        <authorList>
            <person name="Martin A.A"/>
            <person name="De Silva N."/>
        </authorList>
    </citation>
    <scope>NUCLEOTIDE SEQUENCE</scope>
</reference>
<dbReference type="Proteomes" id="UP000035680">
    <property type="component" value="Unassembled WGS sequence"/>
</dbReference>
<dbReference type="InterPro" id="IPR036047">
    <property type="entry name" value="F-box-like_dom_sf"/>
</dbReference>
<dbReference type="CDD" id="cd09917">
    <property type="entry name" value="F-box_SF"/>
    <property type="match status" value="1"/>
</dbReference>
<evidence type="ECO:0000259" key="1">
    <source>
        <dbReference type="SMART" id="SM00256"/>
    </source>
</evidence>
<dbReference type="SUPFAM" id="SSF81383">
    <property type="entry name" value="F-box domain"/>
    <property type="match status" value="1"/>
</dbReference>
<dbReference type="AlphaFoldDB" id="A0A0K0F626"/>